<proteinExistence type="predicted"/>
<gene>
    <name evidence="1" type="ORF">PN838_02790</name>
</gene>
<protein>
    <submittedName>
        <fullName evidence="1">Uncharacterized protein</fullName>
    </submittedName>
</protein>
<evidence type="ECO:0000313" key="1">
    <source>
        <dbReference type="EMBL" id="MDC2887952.1"/>
    </source>
</evidence>
<dbReference type="SUPFAM" id="SSF51126">
    <property type="entry name" value="Pectin lyase-like"/>
    <property type="match status" value="1"/>
</dbReference>
<evidence type="ECO:0000313" key="2">
    <source>
        <dbReference type="Proteomes" id="UP001528411"/>
    </source>
</evidence>
<organism evidence="1 2">
    <name type="scientific">Psychrosphaera algicola</name>
    <dbReference type="NCBI Taxonomy" id="3023714"/>
    <lineage>
        <taxon>Bacteria</taxon>
        <taxon>Pseudomonadati</taxon>
        <taxon>Pseudomonadota</taxon>
        <taxon>Gammaproteobacteria</taxon>
        <taxon>Alteromonadales</taxon>
        <taxon>Pseudoalteromonadaceae</taxon>
        <taxon>Psychrosphaera</taxon>
    </lineage>
</organism>
<dbReference type="Proteomes" id="UP001528411">
    <property type="component" value="Unassembled WGS sequence"/>
</dbReference>
<dbReference type="EMBL" id="JAQOMS010000002">
    <property type="protein sequence ID" value="MDC2887952.1"/>
    <property type="molecule type" value="Genomic_DNA"/>
</dbReference>
<sequence>MTDSLTIAYDESDYPFNAEGANKFYYGIDAQAAVIPDTGIMLDFTTPSGGNSTTYPIEVVLKALDDANDAATEPTKVVLVMPEGHFVLDQTFNIDLADYENLSAVTIMGHGIDKTTLDYKGASVAKDGFLISNGANLELSHFSVLDSNNNAIKVTKTDGVYMHHLGTIWPIVHLIKITAHTVYTQLKPKMSSSKIAFLMVQLMPVFMLGSQKK</sequence>
<accession>A0ABT5F8U2</accession>
<dbReference type="InterPro" id="IPR011050">
    <property type="entry name" value="Pectin_lyase_fold/virulence"/>
</dbReference>
<comment type="caution">
    <text evidence="1">The sequence shown here is derived from an EMBL/GenBank/DDBJ whole genome shotgun (WGS) entry which is preliminary data.</text>
</comment>
<name>A0ABT5F8U2_9GAMM</name>
<dbReference type="RefSeq" id="WP_272179704.1">
    <property type="nucleotide sequence ID" value="NZ_JAQOMS010000002.1"/>
</dbReference>
<reference evidence="1 2" key="1">
    <citation type="submission" date="2023-01" db="EMBL/GenBank/DDBJ databases">
        <title>Psychrosphaera sp. nov., isolated from marine algae.</title>
        <authorList>
            <person name="Bayburt H."/>
            <person name="Choi B.J."/>
            <person name="Kim J.M."/>
            <person name="Choi D.G."/>
            <person name="Jeon C.O."/>
        </authorList>
    </citation>
    <scope>NUCLEOTIDE SEQUENCE [LARGE SCALE GENOMIC DNA]</scope>
    <source>
        <strain evidence="1 2">G1-22</strain>
    </source>
</reference>
<keyword evidence="2" id="KW-1185">Reference proteome</keyword>